<keyword evidence="4" id="KW-1185">Reference proteome</keyword>
<dbReference type="InterPro" id="IPR036515">
    <property type="entry name" value="Transposase_17_sf"/>
</dbReference>
<dbReference type="GO" id="GO:0003677">
    <property type="term" value="F:DNA binding"/>
    <property type="evidence" value="ECO:0007669"/>
    <property type="project" value="InterPro"/>
</dbReference>
<dbReference type="Proteomes" id="UP000239896">
    <property type="component" value="Unassembled WGS sequence"/>
</dbReference>
<protein>
    <submittedName>
        <fullName evidence="3">Putative transposase</fullName>
    </submittedName>
</protein>
<reference evidence="3 4" key="1">
    <citation type="submission" date="2018-03" db="EMBL/GenBank/DDBJ databases">
        <title>Comparative analysis of microorganisms from saline springs in Andes Mountain Range, Colombia.</title>
        <authorList>
            <person name="Rubin E."/>
        </authorList>
    </citation>
    <scope>NUCLEOTIDE SEQUENCE [LARGE SCALE GENOMIC DNA]</scope>
    <source>
        <strain evidence="3 4">USBA 854</strain>
    </source>
</reference>
<dbReference type="GO" id="GO:0006313">
    <property type="term" value="P:DNA transposition"/>
    <property type="evidence" value="ECO:0007669"/>
    <property type="project" value="InterPro"/>
</dbReference>
<dbReference type="PANTHER" id="PTHR34322:SF2">
    <property type="entry name" value="TRANSPOSASE IS200-LIKE DOMAIN-CONTAINING PROTEIN"/>
    <property type="match status" value="1"/>
</dbReference>
<dbReference type="SUPFAM" id="SSF143422">
    <property type="entry name" value="Transposase IS200-like"/>
    <property type="match status" value="1"/>
</dbReference>
<sequence length="235" mass="26359">MTRRARLLLPATPLHLIQRGNNRSVCFADSEDCLAYLTLLEEVSRACGVTIHAYVLMTNHVHLLATPEGDTQAISAMMKRIGQVYVQRFNRRYRRTGTLFEGRFRSCLVGEARYLLACHAYIELNPVRAGMVAHPGEYRWSSYAANAQGSQDAIITPHAVVRELGASPAERQAGYRELFRQHLGEGLVDEIRQVTHSGLVLGTPRFQQQVAELLGQRTVRGTPGRKPKRPPEDVE</sequence>
<dbReference type="SMART" id="SM01321">
    <property type="entry name" value="Y1_Tnp"/>
    <property type="match status" value="1"/>
</dbReference>
<name>A0A2T0VG92_9GAMM</name>
<evidence type="ECO:0000259" key="2">
    <source>
        <dbReference type="SMART" id="SM01321"/>
    </source>
</evidence>
<dbReference type="Gene3D" id="3.30.70.1290">
    <property type="entry name" value="Transposase IS200-like"/>
    <property type="match status" value="1"/>
</dbReference>
<gene>
    <name evidence="3" type="ORF">BCL64_1142</name>
</gene>
<evidence type="ECO:0000256" key="1">
    <source>
        <dbReference type="SAM" id="MobiDB-lite"/>
    </source>
</evidence>
<feature type="domain" description="Transposase IS200-like" evidence="2">
    <location>
        <begin position="9"/>
        <end position="125"/>
    </location>
</feature>
<dbReference type="InterPro" id="IPR002686">
    <property type="entry name" value="Transposase_17"/>
</dbReference>
<dbReference type="Pfam" id="PF01797">
    <property type="entry name" value="Y1_Tnp"/>
    <property type="match status" value="1"/>
</dbReference>
<accession>A0A2T0VG92</accession>
<organism evidence="3 4">
    <name type="scientific">Halomonas ventosae</name>
    <dbReference type="NCBI Taxonomy" id="229007"/>
    <lineage>
        <taxon>Bacteria</taxon>
        <taxon>Pseudomonadati</taxon>
        <taxon>Pseudomonadota</taxon>
        <taxon>Gammaproteobacteria</taxon>
        <taxon>Oceanospirillales</taxon>
        <taxon>Halomonadaceae</taxon>
        <taxon>Halomonas</taxon>
    </lineage>
</organism>
<dbReference type="GO" id="GO:0004803">
    <property type="term" value="F:transposase activity"/>
    <property type="evidence" value="ECO:0007669"/>
    <property type="project" value="InterPro"/>
</dbReference>
<dbReference type="EMBL" id="PVTM01000014">
    <property type="protein sequence ID" value="PRY69211.1"/>
    <property type="molecule type" value="Genomic_DNA"/>
</dbReference>
<comment type="caution">
    <text evidence="3">The sequence shown here is derived from an EMBL/GenBank/DDBJ whole genome shotgun (WGS) entry which is preliminary data.</text>
</comment>
<dbReference type="AlphaFoldDB" id="A0A2T0VG92"/>
<evidence type="ECO:0000313" key="3">
    <source>
        <dbReference type="EMBL" id="PRY69211.1"/>
    </source>
</evidence>
<dbReference type="RefSeq" id="WP_106231904.1">
    <property type="nucleotide sequence ID" value="NZ_PVTM01000014.1"/>
</dbReference>
<proteinExistence type="predicted"/>
<evidence type="ECO:0000313" key="4">
    <source>
        <dbReference type="Proteomes" id="UP000239896"/>
    </source>
</evidence>
<feature type="region of interest" description="Disordered" evidence="1">
    <location>
        <begin position="215"/>
        <end position="235"/>
    </location>
</feature>
<dbReference type="PANTHER" id="PTHR34322">
    <property type="entry name" value="TRANSPOSASE, Y1_TNP DOMAIN-CONTAINING"/>
    <property type="match status" value="1"/>
</dbReference>